<dbReference type="InterPro" id="IPR008927">
    <property type="entry name" value="6-PGluconate_DH-like_C_sf"/>
</dbReference>
<evidence type="ECO:0000256" key="12">
    <source>
        <dbReference type="ARBA" id="ARBA00080511"/>
    </source>
</evidence>
<dbReference type="AlphaFoldDB" id="A0A133KDA9"/>
<feature type="binding site" evidence="13">
    <location>
        <position position="260"/>
    </location>
    <ligand>
        <name>NADPH</name>
        <dbReference type="ChEBI" id="CHEBI:57783"/>
    </ligand>
</feature>
<dbReference type="PRINTS" id="PR00077">
    <property type="entry name" value="GPDHDRGNASE"/>
</dbReference>
<dbReference type="Gene3D" id="1.10.1040.10">
    <property type="entry name" value="N-(1-d-carboxylethyl)-l-norvaline Dehydrogenase, domain 2"/>
    <property type="match status" value="1"/>
</dbReference>
<evidence type="ECO:0000259" key="19">
    <source>
        <dbReference type="Pfam" id="PF07479"/>
    </source>
</evidence>
<proteinExistence type="inferred from homology"/>
<sequence length="337" mass="37780">MKRKRYFRSYMEISIVGGGSWATAIANLLSDKEDVLIFARDRDVVESINHNHCNLKYFPEVQLNKNVKASNNIKDVFRNNYIINAIPTQNIRSVYESLSDFITDEKVIINLSKGLEMDSHLRISEIFKEIFGNLAYAIVSGPSHAEEVIKKMPTTVVCASNDINLAKDIQEIFNRDYFRVYTSTDLIGVEIASSIKNILAFGIGMADGLSYGDNAKAALITRGIHEMERFAKFFGAKDKTVNGLSGIGDLIVTATSKHSRNNRAGRLIGEGYSLEDVACKIKMVVEGIPTTKVVYEISKKHNIDMPITKEIYEVLFNGKSPNESVKDLMGRDLKNEY</sequence>
<dbReference type="UniPathway" id="UPA00940"/>
<dbReference type="InterPro" id="IPR006109">
    <property type="entry name" value="G3P_DH_NAD-dep_C"/>
</dbReference>
<feature type="binding site" evidence="13">
    <location>
        <position position="57"/>
    </location>
    <ligand>
        <name>NADPH</name>
        <dbReference type="ChEBI" id="CHEBI:57783"/>
    </ligand>
</feature>
<evidence type="ECO:0000256" key="10">
    <source>
        <dbReference type="ARBA" id="ARBA00066687"/>
    </source>
</evidence>
<evidence type="ECO:0000256" key="9">
    <source>
        <dbReference type="ARBA" id="ARBA00052716"/>
    </source>
</evidence>
<comment type="similarity">
    <text evidence="1 13 17">Belongs to the NAD-dependent glycerol-3-phosphate dehydrogenase family.</text>
</comment>
<comment type="caution">
    <text evidence="13">Lacks conserved residue(s) required for the propagation of feature annotation.</text>
</comment>
<evidence type="ECO:0000256" key="16">
    <source>
        <dbReference type="PIRSR" id="PIRSR000114-3"/>
    </source>
</evidence>
<keyword evidence="2 13" id="KW-0444">Lipid biosynthesis</keyword>
<feature type="binding site" evidence="13">
    <location>
        <position position="286"/>
    </location>
    <ligand>
        <name>NADPH</name>
        <dbReference type="ChEBI" id="CHEBI:57783"/>
    </ligand>
</feature>
<keyword evidence="6 13" id="KW-0443">Lipid metabolism</keyword>
<gene>
    <name evidence="13" type="primary">gpsA</name>
    <name evidence="20" type="ORF">HMPREF3200_01330</name>
</gene>
<dbReference type="SUPFAM" id="SSF51735">
    <property type="entry name" value="NAD(P)-binding Rossmann-fold domains"/>
    <property type="match status" value="1"/>
</dbReference>
<dbReference type="PANTHER" id="PTHR11728:SF1">
    <property type="entry name" value="GLYCEROL-3-PHOSPHATE DEHYDROGENASE [NAD(+)] 2, CHLOROPLASTIC"/>
    <property type="match status" value="1"/>
</dbReference>
<dbReference type="GO" id="GO:0005829">
    <property type="term" value="C:cytosol"/>
    <property type="evidence" value="ECO:0007669"/>
    <property type="project" value="TreeGrafter"/>
</dbReference>
<keyword evidence="8 13" id="KW-1208">Phospholipid metabolism</keyword>
<dbReference type="Pfam" id="PF01210">
    <property type="entry name" value="NAD_Gly3P_dh_N"/>
    <property type="match status" value="1"/>
</dbReference>
<feature type="binding site" evidence="15">
    <location>
        <begin position="260"/>
        <end position="261"/>
    </location>
    <ligand>
        <name>substrate</name>
    </ligand>
</feature>
<keyword evidence="13" id="KW-0547">Nucleotide-binding</keyword>
<evidence type="ECO:0000256" key="11">
    <source>
        <dbReference type="ARBA" id="ARBA00069372"/>
    </source>
</evidence>
<feature type="binding site" evidence="13">
    <location>
        <position position="141"/>
    </location>
    <ligand>
        <name>sn-glycerol 3-phosphate</name>
        <dbReference type="ChEBI" id="CHEBI:57597"/>
    </ligand>
</feature>
<protein>
    <recommendedName>
        <fullName evidence="11 13">Glycerol-3-phosphate dehydrogenase [NAD(P)+]</fullName>
        <ecNumber evidence="10 13">1.1.1.94</ecNumber>
    </recommendedName>
    <alternativeName>
        <fullName evidence="13">NAD(P)(+)-dependent glycerol-3-phosphate dehydrogenase</fullName>
    </alternativeName>
    <alternativeName>
        <fullName evidence="12 13">NAD(P)H-dependent dihydroxyacetone-phosphate reductase</fullName>
    </alternativeName>
</protein>
<evidence type="ECO:0000256" key="1">
    <source>
        <dbReference type="ARBA" id="ARBA00011009"/>
    </source>
</evidence>
<evidence type="ECO:0000256" key="8">
    <source>
        <dbReference type="ARBA" id="ARBA00023264"/>
    </source>
</evidence>
<organism evidence="20 21">
    <name type="scientific">Anaerococcus tetradius</name>
    <dbReference type="NCBI Taxonomy" id="33036"/>
    <lineage>
        <taxon>Bacteria</taxon>
        <taxon>Bacillati</taxon>
        <taxon>Bacillota</taxon>
        <taxon>Tissierellia</taxon>
        <taxon>Tissierellales</taxon>
        <taxon>Peptoniphilaceae</taxon>
        <taxon>Anaerococcus</taxon>
    </lineage>
</organism>
<accession>A0A133KDA9</accession>
<evidence type="ECO:0000256" key="5">
    <source>
        <dbReference type="ARBA" id="ARBA00023027"/>
    </source>
</evidence>
<keyword evidence="4 13" id="KW-0560">Oxidoreductase</keyword>
<dbReference type="SUPFAM" id="SSF48179">
    <property type="entry name" value="6-phosphogluconate dehydrogenase C-terminal domain-like"/>
    <property type="match status" value="1"/>
</dbReference>
<reference evidence="21" key="1">
    <citation type="submission" date="2016-01" db="EMBL/GenBank/DDBJ databases">
        <authorList>
            <person name="Mitreva M."/>
            <person name="Pepin K.H."/>
            <person name="Mihindukulasuriya K.A."/>
            <person name="Fulton R."/>
            <person name="Fronick C."/>
            <person name="O'Laughlin M."/>
            <person name="Miner T."/>
            <person name="Herter B."/>
            <person name="Rosa B.A."/>
            <person name="Cordes M."/>
            <person name="Tomlinson C."/>
            <person name="Wollam A."/>
            <person name="Palsikar V.B."/>
            <person name="Mardis E.R."/>
            <person name="Wilson R.K."/>
        </authorList>
    </citation>
    <scope>NUCLEOTIDE SEQUENCE [LARGE SCALE GENOMIC DNA]</scope>
    <source>
        <strain evidence="21">MJR8151</strain>
    </source>
</reference>
<feature type="binding site" evidence="15">
    <location>
        <position position="113"/>
    </location>
    <ligand>
        <name>substrate</name>
    </ligand>
</feature>
<comment type="caution">
    <text evidence="20">The sequence shown here is derived from an EMBL/GenBank/DDBJ whole genome shotgun (WGS) entry which is preliminary data.</text>
</comment>
<dbReference type="HAMAP" id="MF_00394">
    <property type="entry name" value="NAD_Glyc3P_dehydrog"/>
    <property type="match status" value="1"/>
</dbReference>
<feature type="binding site" evidence="13">
    <location>
        <position position="259"/>
    </location>
    <ligand>
        <name>sn-glycerol 3-phosphate</name>
        <dbReference type="ChEBI" id="CHEBI:57597"/>
    </ligand>
</feature>
<feature type="binding site" evidence="13">
    <location>
        <position position="260"/>
    </location>
    <ligand>
        <name>sn-glycerol 3-phosphate</name>
        <dbReference type="ChEBI" id="CHEBI:57597"/>
    </ligand>
</feature>
<dbReference type="GO" id="GO:0046168">
    <property type="term" value="P:glycerol-3-phosphate catabolic process"/>
    <property type="evidence" value="ECO:0007669"/>
    <property type="project" value="InterPro"/>
</dbReference>
<dbReference type="EMBL" id="LRPM01000048">
    <property type="protein sequence ID" value="KWZ77510.1"/>
    <property type="molecule type" value="Genomic_DNA"/>
</dbReference>
<evidence type="ECO:0000256" key="13">
    <source>
        <dbReference type="HAMAP-Rule" id="MF_00394"/>
    </source>
</evidence>
<dbReference type="FunFam" id="3.40.50.720:FF:000019">
    <property type="entry name" value="Glycerol-3-phosphate dehydrogenase [NAD(P)+]"/>
    <property type="match status" value="1"/>
</dbReference>
<dbReference type="GO" id="GO:0006650">
    <property type="term" value="P:glycerophospholipid metabolic process"/>
    <property type="evidence" value="ECO:0007669"/>
    <property type="project" value="UniProtKB-UniRule"/>
</dbReference>
<keyword evidence="5 13" id="KW-0520">NAD</keyword>
<evidence type="ECO:0000256" key="17">
    <source>
        <dbReference type="RuleBase" id="RU000437"/>
    </source>
</evidence>
<feature type="domain" description="Glycerol-3-phosphate dehydrogenase NAD-dependent N-terminal" evidence="18">
    <location>
        <begin position="12"/>
        <end position="165"/>
    </location>
</feature>
<dbReference type="PATRIC" id="fig|33036.3.peg.1318"/>
<keyword evidence="3 13" id="KW-0521">NADP</keyword>
<name>A0A133KDA9_9FIRM</name>
<feature type="binding site" evidence="16">
    <location>
        <position position="145"/>
    </location>
    <ligand>
        <name>NAD(+)</name>
        <dbReference type="ChEBI" id="CHEBI:57540"/>
    </ligand>
</feature>
<dbReference type="PROSITE" id="PS00957">
    <property type="entry name" value="NAD_G3PDH"/>
    <property type="match status" value="1"/>
</dbReference>
<feature type="binding site" evidence="13">
    <location>
        <position position="143"/>
    </location>
    <ligand>
        <name>sn-glycerol 3-phosphate</name>
        <dbReference type="ChEBI" id="CHEBI:57597"/>
    </ligand>
</feature>
<dbReference type="PANTHER" id="PTHR11728">
    <property type="entry name" value="GLYCEROL-3-PHOSPHATE DEHYDROGENASE"/>
    <property type="match status" value="1"/>
</dbReference>
<evidence type="ECO:0000256" key="3">
    <source>
        <dbReference type="ARBA" id="ARBA00022857"/>
    </source>
</evidence>
<keyword evidence="13" id="KW-0963">Cytoplasm</keyword>
<dbReference type="GO" id="GO:0008654">
    <property type="term" value="P:phospholipid biosynthetic process"/>
    <property type="evidence" value="ECO:0007669"/>
    <property type="project" value="UniProtKB-KW"/>
</dbReference>
<dbReference type="Proteomes" id="UP000070383">
    <property type="component" value="Unassembled WGS sequence"/>
</dbReference>
<dbReference type="GO" id="GO:0051287">
    <property type="term" value="F:NAD binding"/>
    <property type="evidence" value="ECO:0007669"/>
    <property type="project" value="InterPro"/>
</dbReference>
<evidence type="ECO:0000256" key="7">
    <source>
        <dbReference type="ARBA" id="ARBA00023209"/>
    </source>
</evidence>
<evidence type="ECO:0000256" key="14">
    <source>
        <dbReference type="PIRSR" id="PIRSR000114-1"/>
    </source>
</evidence>
<feature type="binding site" evidence="13">
    <location>
        <position position="113"/>
    </location>
    <ligand>
        <name>NADPH</name>
        <dbReference type="ChEBI" id="CHEBI:57783"/>
    </ligand>
</feature>
<evidence type="ECO:0000259" key="18">
    <source>
        <dbReference type="Pfam" id="PF01210"/>
    </source>
</evidence>
<dbReference type="GO" id="GO:0141152">
    <property type="term" value="F:glycerol-3-phosphate dehydrogenase (NAD+) activity"/>
    <property type="evidence" value="ECO:0007669"/>
    <property type="project" value="RHEA"/>
</dbReference>
<feature type="binding site" evidence="13">
    <location>
        <position position="145"/>
    </location>
    <ligand>
        <name>NADPH</name>
        <dbReference type="ChEBI" id="CHEBI:57783"/>
    </ligand>
</feature>
<feature type="binding site" evidence="13">
    <location>
        <position position="113"/>
    </location>
    <ligand>
        <name>sn-glycerol 3-phosphate</name>
        <dbReference type="ChEBI" id="CHEBI:57597"/>
    </ligand>
</feature>
<feature type="binding site" evidence="13">
    <location>
        <position position="261"/>
    </location>
    <ligand>
        <name>sn-glycerol 3-phosphate</name>
        <dbReference type="ChEBI" id="CHEBI:57597"/>
    </ligand>
</feature>
<dbReference type="PIRSF" id="PIRSF000114">
    <property type="entry name" value="Glycerol-3-P_dh"/>
    <property type="match status" value="1"/>
</dbReference>
<feature type="binding site" evidence="13">
    <location>
        <position position="284"/>
    </location>
    <ligand>
        <name>NADPH</name>
        <dbReference type="ChEBI" id="CHEBI:57783"/>
    </ligand>
</feature>
<feature type="binding site" evidence="13">
    <location>
        <position position="40"/>
    </location>
    <ligand>
        <name>NADPH</name>
        <dbReference type="ChEBI" id="CHEBI:57783"/>
    </ligand>
</feature>
<comment type="function">
    <text evidence="13">Catalyzes the reduction of the glycolytic intermediate dihydroxyacetone phosphate (DHAP) to sn-glycerol 3-phosphate (G3P), the key precursor for phospholipid synthesis.</text>
</comment>
<feature type="binding site" evidence="13">
    <location>
        <position position="20"/>
    </location>
    <ligand>
        <name>NADPH</name>
        <dbReference type="ChEBI" id="CHEBI:57783"/>
    </ligand>
</feature>
<evidence type="ECO:0000313" key="21">
    <source>
        <dbReference type="Proteomes" id="UP000070383"/>
    </source>
</evidence>
<comment type="pathway">
    <text evidence="13">Membrane lipid metabolism; glycerophospholipid metabolism.</text>
</comment>
<dbReference type="NCBIfam" id="NF000940">
    <property type="entry name" value="PRK00094.1-2"/>
    <property type="match status" value="1"/>
</dbReference>
<dbReference type="InterPro" id="IPR006168">
    <property type="entry name" value="G3P_DH_NAD-dep"/>
</dbReference>
<keyword evidence="7 13" id="KW-0594">Phospholipid biosynthesis</keyword>
<dbReference type="EC" id="1.1.1.94" evidence="10 13"/>
<evidence type="ECO:0000256" key="2">
    <source>
        <dbReference type="ARBA" id="ARBA00022516"/>
    </source>
</evidence>
<feature type="domain" description="Glycerol-3-phosphate dehydrogenase NAD-dependent C-terminal" evidence="19">
    <location>
        <begin position="185"/>
        <end position="325"/>
    </location>
</feature>
<feature type="binding site" evidence="16">
    <location>
        <position position="260"/>
    </location>
    <ligand>
        <name>NAD(+)</name>
        <dbReference type="ChEBI" id="CHEBI:57540"/>
    </ligand>
</feature>
<dbReference type="Pfam" id="PF07479">
    <property type="entry name" value="NAD_Gly3P_dh_C"/>
    <property type="match status" value="1"/>
</dbReference>
<feature type="binding site" evidence="13">
    <location>
        <position position="196"/>
    </location>
    <ligand>
        <name>sn-glycerol 3-phosphate</name>
        <dbReference type="ChEBI" id="CHEBI:57597"/>
    </ligand>
</feature>
<evidence type="ECO:0000256" key="4">
    <source>
        <dbReference type="ARBA" id="ARBA00023002"/>
    </source>
</evidence>
<evidence type="ECO:0000256" key="15">
    <source>
        <dbReference type="PIRSR" id="PIRSR000114-2"/>
    </source>
</evidence>
<dbReference type="GO" id="GO:0005975">
    <property type="term" value="P:carbohydrate metabolic process"/>
    <property type="evidence" value="ECO:0007669"/>
    <property type="project" value="InterPro"/>
</dbReference>
<comment type="subcellular location">
    <subcellularLocation>
        <location evidence="13">Cytoplasm</location>
    </subcellularLocation>
</comment>
<dbReference type="GO" id="GO:0046167">
    <property type="term" value="P:glycerol-3-phosphate biosynthetic process"/>
    <property type="evidence" value="ECO:0007669"/>
    <property type="project" value="UniProtKB-UniRule"/>
</dbReference>
<dbReference type="GO" id="GO:0141153">
    <property type="term" value="F:glycerol-3-phosphate dehydrogenase (NADP+) activity"/>
    <property type="evidence" value="ECO:0007669"/>
    <property type="project" value="RHEA"/>
</dbReference>
<comment type="catalytic activity">
    <reaction evidence="9">
        <text>sn-glycerol 3-phosphate + NADP(+) = dihydroxyacetone phosphate + NADPH + H(+)</text>
        <dbReference type="Rhea" id="RHEA:11096"/>
        <dbReference type="ChEBI" id="CHEBI:15378"/>
        <dbReference type="ChEBI" id="CHEBI:57597"/>
        <dbReference type="ChEBI" id="CHEBI:57642"/>
        <dbReference type="ChEBI" id="CHEBI:57783"/>
        <dbReference type="ChEBI" id="CHEBI:58349"/>
        <dbReference type="EC" id="1.1.1.94"/>
    </reaction>
    <physiologicalReaction direction="right-to-left" evidence="9">
        <dbReference type="Rhea" id="RHEA:11098"/>
    </physiologicalReaction>
</comment>
<keyword evidence="21" id="KW-1185">Reference proteome</keyword>
<dbReference type="Gene3D" id="3.40.50.720">
    <property type="entry name" value="NAD(P)-binding Rossmann-like Domain"/>
    <property type="match status" value="1"/>
</dbReference>
<feature type="active site" description="Proton acceptor" evidence="13 14">
    <location>
        <position position="196"/>
    </location>
</feature>
<evidence type="ECO:0000313" key="20">
    <source>
        <dbReference type="EMBL" id="KWZ77510.1"/>
    </source>
</evidence>
<evidence type="ECO:0000256" key="6">
    <source>
        <dbReference type="ARBA" id="ARBA00023098"/>
    </source>
</evidence>
<dbReference type="STRING" id="33036.HMPREF3200_01330"/>
<comment type="catalytic activity">
    <reaction evidence="13">
        <text>sn-glycerol 3-phosphate + NAD(+) = dihydroxyacetone phosphate + NADH + H(+)</text>
        <dbReference type="Rhea" id="RHEA:11092"/>
        <dbReference type="ChEBI" id="CHEBI:15378"/>
        <dbReference type="ChEBI" id="CHEBI:57540"/>
        <dbReference type="ChEBI" id="CHEBI:57597"/>
        <dbReference type="ChEBI" id="CHEBI:57642"/>
        <dbReference type="ChEBI" id="CHEBI:57945"/>
        <dbReference type="EC" id="1.1.1.94"/>
    </reaction>
</comment>
<dbReference type="InterPro" id="IPR011128">
    <property type="entry name" value="G3P_DH_NAD-dep_N"/>
</dbReference>
<feature type="binding site" evidence="13">
    <location>
        <position position="249"/>
    </location>
    <ligand>
        <name>sn-glycerol 3-phosphate</name>
        <dbReference type="ChEBI" id="CHEBI:57597"/>
    </ligand>
</feature>
<dbReference type="InterPro" id="IPR036291">
    <property type="entry name" value="NAD(P)-bd_dom_sf"/>
</dbReference>
<feature type="binding site" evidence="13">
    <location>
        <position position="21"/>
    </location>
    <ligand>
        <name>NADPH</name>
        <dbReference type="ChEBI" id="CHEBI:57783"/>
    </ligand>
</feature>
<dbReference type="NCBIfam" id="NF000942">
    <property type="entry name" value="PRK00094.1-4"/>
    <property type="match status" value="1"/>
</dbReference>
<dbReference type="InterPro" id="IPR013328">
    <property type="entry name" value="6PGD_dom2"/>
</dbReference>
<dbReference type="FunFam" id="1.10.1040.10:FF:000001">
    <property type="entry name" value="Glycerol-3-phosphate dehydrogenase [NAD(P)+]"/>
    <property type="match status" value="1"/>
</dbReference>